<evidence type="ECO:0000256" key="1">
    <source>
        <dbReference type="SAM" id="Phobius"/>
    </source>
</evidence>
<keyword evidence="1" id="KW-0812">Transmembrane</keyword>
<organism evidence="2 3">
    <name type="scientific">Tistlia consotensis USBA 355</name>
    <dbReference type="NCBI Taxonomy" id="560819"/>
    <lineage>
        <taxon>Bacteria</taxon>
        <taxon>Pseudomonadati</taxon>
        <taxon>Pseudomonadota</taxon>
        <taxon>Alphaproteobacteria</taxon>
        <taxon>Rhodospirillales</taxon>
        <taxon>Rhodovibrionaceae</taxon>
        <taxon>Tistlia</taxon>
    </lineage>
</organism>
<evidence type="ECO:0000313" key="2">
    <source>
        <dbReference type="EMBL" id="SME91818.1"/>
    </source>
</evidence>
<gene>
    <name evidence="2" type="ORF">SAMN05428998_101443</name>
</gene>
<feature type="transmembrane region" description="Helical" evidence="1">
    <location>
        <begin position="89"/>
        <end position="111"/>
    </location>
</feature>
<dbReference type="RefSeq" id="WP_085120783.1">
    <property type="nucleotide sequence ID" value="NZ_FWZX01000001.1"/>
</dbReference>
<evidence type="ECO:0000313" key="3">
    <source>
        <dbReference type="Proteomes" id="UP000192917"/>
    </source>
</evidence>
<keyword evidence="1" id="KW-0472">Membrane</keyword>
<proteinExistence type="predicted"/>
<accession>A0A1Y6B915</accession>
<dbReference type="EMBL" id="FWZX01000001">
    <property type="protein sequence ID" value="SME91818.1"/>
    <property type="molecule type" value="Genomic_DNA"/>
</dbReference>
<protein>
    <submittedName>
        <fullName evidence="2">Uncharacterized protein</fullName>
    </submittedName>
</protein>
<keyword evidence="3" id="KW-1185">Reference proteome</keyword>
<keyword evidence="1" id="KW-1133">Transmembrane helix</keyword>
<dbReference type="Proteomes" id="UP000192917">
    <property type="component" value="Unassembled WGS sequence"/>
</dbReference>
<reference evidence="2 3" key="1">
    <citation type="submission" date="2017-04" db="EMBL/GenBank/DDBJ databases">
        <authorList>
            <person name="Afonso C.L."/>
            <person name="Miller P.J."/>
            <person name="Scott M.A."/>
            <person name="Spackman E."/>
            <person name="Goraichik I."/>
            <person name="Dimitrov K.M."/>
            <person name="Suarez D.L."/>
            <person name="Swayne D.E."/>
        </authorList>
    </citation>
    <scope>NUCLEOTIDE SEQUENCE [LARGE SCALE GENOMIC DNA]</scope>
    <source>
        <strain evidence="2 3">USBA 355</strain>
    </source>
</reference>
<dbReference type="AlphaFoldDB" id="A0A1Y6B915"/>
<dbReference type="STRING" id="560819.SAMN05428998_101443"/>
<name>A0A1Y6B915_9PROT</name>
<sequence>MSKTMTMTEARLRELLDCYGAEERRWPEAERAAARSLLTQHPDLDAERSRAAALDRLLAQAERPRASGALIGRLVEAAPRGRRRWLTDLWPFGPAWQPAFGLALALLLGLASGPLLPQSDTTQTVTQDSSQEIAVLLATPVYAEDSL</sequence>